<dbReference type="SUPFAM" id="SSF56317">
    <property type="entry name" value="Carbon-nitrogen hydrolase"/>
    <property type="match status" value="1"/>
</dbReference>
<gene>
    <name evidence="2" type="ORF">IAA86_08910</name>
</gene>
<organism evidence="2 3">
    <name type="scientific">Candidatus Galligastranaerophilus intestinavium</name>
    <dbReference type="NCBI Taxonomy" id="2840836"/>
    <lineage>
        <taxon>Bacteria</taxon>
        <taxon>Candidatus Galligastranaerophilus</taxon>
    </lineage>
</organism>
<dbReference type="Pfam" id="PF00795">
    <property type="entry name" value="CN_hydrolase"/>
    <property type="match status" value="1"/>
</dbReference>
<dbReference type="AlphaFoldDB" id="A0A9D1FJP6"/>
<accession>A0A9D1FJP6</accession>
<evidence type="ECO:0000259" key="1">
    <source>
        <dbReference type="PROSITE" id="PS50263"/>
    </source>
</evidence>
<sequence>MKKNILALQIPSVIADSKSNFSNLEMYLADIFSDKNICPDFLFLPEVWSVGWYPKCFCDCVDDGFILDFLSDIAKKYNMNIFGGSYIRRDGTLLKNSMPVISNNGSLVGFYDKIHLYTPDGEGVLSSGVNPCIFELDGVRFGASICYDIRFPELFRSYINVSNPIDVAFNLSAWPMTRAAQYSQMAASRAIENQCYFIALSQCGEIKDGVYNAGCSCVYDSMGNLISSLDSKKGFMYFSIDTNNVSKTREDYPNLINRKVCNFGFDVIEFSSEEIKC</sequence>
<reference evidence="2" key="2">
    <citation type="journal article" date="2021" name="PeerJ">
        <title>Extensive microbial diversity within the chicken gut microbiome revealed by metagenomics and culture.</title>
        <authorList>
            <person name="Gilroy R."/>
            <person name="Ravi A."/>
            <person name="Getino M."/>
            <person name="Pursley I."/>
            <person name="Horton D.L."/>
            <person name="Alikhan N.F."/>
            <person name="Baker D."/>
            <person name="Gharbi K."/>
            <person name="Hall N."/>
            <person name="Watson M."/>
            <person name="Adriaenssens E.M."/>
            <person name="Foster-Nyarko E."/>
            <person name="Jarju S."/>
            <person name="Secka A."/>
            <person name="Antonio M."/>
            <person name="Oren A."/>
            <person name="Chaudhuri R.R."/>
            <person name="La Ragione R."/>
            <person name="Hildebrand F."/>
            <person name="Pallen M.J."/>
        </authorList>
    </citation>
    <scope>NUCLEOTIDE SEQUENCE</scope>
    <source>
        <strain evidence="2">CHK152-2871</strain>
    </source>
</reference>
<dbReference type="Gene3D" id="3.60.110.10">
    <property type="entry name" value="Carbon-nitrogen hydrolase"/>
    <property type="match status" value="1"/>
</dbReference>
<protein>
    <recommendedName>
        <fullName evidence="1">CN hydrolase domain-containing protein</fullName>
    </recommendedName>
</protein>
<comment type="caution">
    <text evidence="2">The sequence shown here is derived from an EMBL/GenBank/DDBJ whole genome shotgun (WGS) entry which is preliminary data.</text>
</comment>
<dbReference type="PANTHER" id="PTHR23088">
    <property type="entry name" value="NITRILASE-RELATED"/>
    <property type="match status" value="1"/>
</dbReference>
<feature type="domain" description="CN hydrolase" evidence="1">
    <location>
        <begin position="1"/>
        <end position="242"/>
    </location>
</feature>
<evidence type="ECO:0000313" key="2">
    <source>
        <dbReference type="EMBL" id="HIS75121.1"/>
    </source>
</evidence>
<proteinExistence type="predicted"/>
<dbReference type="InterPro" id="IPR003010">
    <property type="entry name" value="C-N_Hydrolase"/>
</dbReference>
<dbReference type="EMBL" id="DVJQ01000076">
    <property type="protein sequence ID" value="HIS75121.1"/>
    <property type="molecule type" value="Genomic_DNA"/>
</dbReference>
<dbReference type="InterPro" id="IPR036526">
    <property type="entry name" value="C-N_Hydrolase_sf"/>
</dbReference>
<reference evidence="2" key="1">
    <citation type="submission" date="2020-10" db="EMBL/GenBank/DDBJ databases">
        <authorList>
            <person name="Gilroy R."/>
        </authorList>
    </citation>
    <scope>NUCLEOTIDE SEQUENCE</scope>
    <source>
        <strain evidence="2">CHK152-2871</strain>
    </source>
</reference>
<dbReference type="Proteomes" id="UP000886865">
    <property type="component" value="Unassembled WGS sequence"/>
</dbReference>
<dbReference type="PANTHER" id="PTHR23088:SF27">
    <property type="entry name" value="DEAMINATED GLUTATHIONE AMIDASE"/>
    <property type="match status" value="1"/>
</dbReference>
<name>A0A9D1FJP6_9BACT</name>
<dbReference type="PROSITE" id="PS50263">
    <property type="entry name" value="CN_HYDROLASE"/>
    <property type="match status" value="1"/>
</dbReference>
<evidence type="ECO:0000313" key="3">
    <source>
        <dbReference type="Proteomes" id="UP000886865"/>
    </source>
</evidence>